<protein>
    <submittedName>
        <fullName evidence="1">Uncharacterized protein</fullName>
    </submittedName>
</protein>
<gene>
    <name evidence="1" type="ORF">PISMIDRAFT_19397</name>
</gene>
<reference evidence="1 2" key="1">
    <citation type="submission" date="2014-04" db="EMBL/GenBank/DDBJ databases">
        <authorList>
            <consortium name="DOE Joint Genome Institute"/>
            <person name="Kuo A."/>
            <person name="Kohler A."/>
            <person name="Costa M.D."/>
            <person name="Nagy L.G."/>
            <person name="Floudas D."/>
            <person name="Copeland A."/>
            <person name="Barry K.W."/>
            <person name="Cichocki N."/>
            <person name="Veneault-Fourrey C."/>
            <person name="LaButti K."/>
            <person name="Lindquist E.A."/>
            <person name="Lipzen A."/>
            <person name="Lundell T."/>
            <person name="Morin E."/>
            <person name="Murat C."/>
            <person name="Sun H."/>
            <person name="Tunlid A."/>
            <person name="Henrissat B."/>
            <person name="Grigoriev I.V."/>
            <person name="Hibbett D.S."/>
            <person name="Martin F."/>
            <person name="Nordberg H.P."/>
            <person name="Cantor M.N."/>
            <person name="Hua S.X."/>
        </authorList>
    </citation>
    <scope>NUCLEOTIDE SEQUENCE [LARGE SCALE GENOMIC DNA]</scope>
    <source>
        <strain evidence="1 2">441</strain>
    </source>
</reference>
<keyword evidence="2" id="KW-1185">Reference proteome</keyword>
<feature type="non-terminal residue" evidence="1">
    <location>
        <position position="1"/>
    </location>
</feature>
<dbReference type="HOGENOM" id="CLU_812733_0_0_1"/>
<sequence>ATGGPELAHLNYVRDAIGVCLDIALSIVPMTGTHHVFCRVLEIATLLINVVVEHAKQVKRPRISADIKTAISEFAKEMKDVQEIMEDLAQRTSEARRVLSPTDVRIISSCANSMRAVCDTLRSTSSINHDFGSMDDGFEALKRGLDICTIEVRSLGGYGWHYGMNMLDLSSFPSIICANGAYSVFVTFSVVPPLYAHPKPFLNKHDVPLLLDVLPTAHDHPDLSPTSPLLAALSKCVKNSETEAHAARGYCIRHGLRVLNESEVSSDTFKTETSPDWDMISTRRRPSAFSADQATSSGGWYDSLDRASSMRMDDARSRPALPGQKCLRCRTATPFAFGPPRA</sequence>
<dbReference type="AlphaFoldDB" id="A0A0C9YMW6"/>
<proteinExistence type="predicted"/>
<organism evidence="1 2">
    <name type="scientific">Pisolithus microcarpus 441</name>
    <dbReference type="NCBI Taxonomy" id="765257"/>
    <lineage>
        <taxon>Eukaryota</taxon>
        <taxon>Fungi</taxon>
        <taxon>Dikarya</taxon>
        <taxon>Basidiomycota</taxon>
        <taxon>Agaricomycotina</taxon>
        <taxon>Agaricomycetes</taxon>
        <taxon>Agaricomycetidae</taxon>
        <taxon>Boletales</taxon>
        <taxon>Sclerodermatineae</taxon>
        <taxon>Pisolithaceae</taxon>
        <taxon>Pisolithus</taxon>
    </lineage>
</organism>
<feature type="non-terminal residue" evidence="1">
    <location>
        <position position="342"/>
    </location>
</feature>
<accession>A0A0C9YMW6</accession>
<name>A0A0C9YMW6_9AGAM</name>
<reference evidence="2" key="2">
    <citation type="submission" date="2015-01" db="EMBL/GenBank/DDBJ databases">
        <title>Evolutionary Origins and Diversification of the Mycorrhizal Mutualists.</title>
        <authorList>
            <consortium name="DOE Joint Genome Institute"/>
            <consortium name="Mycorrhizal Genomics Consortium"/>
            <person name="Kohler A."/>
            <person name="Kuo A."/>
            <person name="Nagy L.G."/>
            <person name="Floudas D."/>
            <person name="Copeland A."/>
            <person name="Barry K.W."/>
            <person name="Cichocki N."/>
            <person name="Veneault-Fourrey C."/>
            <person name="LaButti K."/>
            <person name="Lindquist E.A."/>
            <person name="Lipzen A."/>
            <person name="Lundell T."/>
            <person name="Morin E."/>
            <person name="Murat C."/>
            <person name="Riley R."/>
            <person name="Ohm R."/>
            <person name="Sun H."/>
            <person name="Tunlid A."/>
            <person name="Henrissat B."/>
            <person name="Grigoriev I.V."/>
            <person name="Hibbett D.S."/>
            <person name="Martin F."/>
        </authorList>
    </citation>
    <scope>NUCLEOTIDE SEQUENCE [LARGE SCALE GENOMIC DNA]</scope>
    <source>
        <strain evidence="2">441</strain>
    </source>
</reference>
<dbReference type="EMBL" id="KN834186">
    <property type="protein sequence ID" value="KIK11587.1"/>
    <property type="molecule type" value="Genomic_DNA"/>
</dbReference>
<dbReference type="Proteomes" id="UP000054018">
    <property type="component" value="Unassembled WGS sequence"/>
</dbReference>
<evidence type="ECO:0000313" key="2">
    <source>
        <dbReference type="Proteomes" id="UP000054018"/>
    </source>
</evidence>
<evidence type="ECO:0000313" key="1">
    <source>
        <dbReference type="EMBL" id="KIK11587.1"/>
    </source>
</evidence>